<dbReference type="SUPFAM" id="SSF49265">
    <property type="entry name" value="Fibronectin type III"/>
    <property type="match status" value="1"/>
</dbReference>
<dbReference type="PROSITE" id="PS50853">
    <property type="entry name" value="FN3"/>
    <property type="match status" value="1"/>
</dbReference>
<dbReference type="Ensembl" id="ENSSDAT00000007448.1">
    <property type="protein sequence ID" value="ENSSDAP00000006520.1"/>
    <property type="gene ID" value="ENSSDAG00000005898.1"/>
</dbReference>
<dbReference type="InterPro" id="IPR013783">
    <property type="entry name" value="Ig-like_fold"/>
</dbReference>
<dbReference type="InterPro" id="IPR003961">
    <property type="entry name" value="FN3_dom"/>
</dbReference>
<dbReference type="Pfam" id="PF00041">
    <property type="entry name" value="fn3"/>
    <property type="match status" value="1"/>
</dbReference>
<dbReference type="Proteomes" id="UP000694422">
    <property type="component" value="Unplaced"/>
</dbReference>
<evidence type="ECO:0000313" key="4">
    <source>
        <dbReference type="Proteomes" id="UP000694422"/>
    </source>
</evidence>
<evidence type="ECO:0000259" key="2">
    <source>
        <dbReference type="PROSITE" id="PS50853"/>
    </source>
</evidence>
<feature type="region of interest" description="Disordered" evidence="1">
    <location>
        <begin position="1"/>
        <end position="27"/>
    </location>
</feature>
<dbReference type="InterPro" id="IPR036116">
    <property type="entry name" value="FN3_sf"/>
</dbReference>
<sequence>GKQGGAGPATTFRVDGDNPESRLTVPGLSENVPYKFKVQARTTEGFGPEREGIITIESQDGGPFPQLGTHSGLFQHPLQGEYSSITTTHTSTTEPFLMDGLTLGSQHLETSGSLTRHVTQEFVSRTLTTSGTLNAQVDQQFFQT</sequence>
<evidence type="ECO:0000313" key="3">
    <source>
        <dbReference type="Ensembl" id="ENSSDAP00000006520.1"/>
    </source>
</evidence>
<protein>
    <submittedName>
        <fullName evidence="3">Integrin subunit beta 4</fullName>
    </submittedName>
</protein>
<reference evidence="3" key="1">
    <citation type="submission" date="2025-08" db="UniProtKB">
        <authorList>
            <consortium name="Ensembl"/>
        </authorList>
    </citation>
    <scope>IDENTIFICATION</scope>
</reference>
<name>A0A8C9P801_SPEDA</name>
<evidence type="ECO:0000256" key="1">
    <source>
        <dbReference type="SAM" id="MobiDB-lite"/>
    </source>
</evidence>
<keyword evidence="4" id="KW-1185">Reference proteome</keyword>
<organism evidence="3 4">
    <name type="scientific">Spermophilus dauricus</name>
    <name type="common">Daurian ground squirrel</name>
    <dbReference type="NCBI Taxonomy" id="99837"/>
    <lineage>
        <taxon>Eukaryota</taxon>
        <taxon>Metazoa</taxon>
        <taxon>Chordata</taxon>
        <taxon>Craniata</taxon>
        <taxon>Vertebrata</taxon>
        <taxon>Euteleostomi</taxon>
        <taxon>Mammalia</taxon>
        <taxon>Eutheria</taxon>
        <taxon>Euarchontoglires</taxon>
        <taxon>Glires</taxon>
        <taxon>Rodentia</taxon>
        <taxon>Sciuromorpha</taxon>
        <taxon>Sciuridae</taxon>
        <taxon>Xerinae</taxon>
        <taxon>Marmotini</taxon>
        <taxon>Spermophilus</taxon>
    </lineage>
</organism>
<dbReference type="Gene3D" id="2.60.40.10">
    <property type="entry name" value="Immunoglobulins"/>
    <property type="match status" value="1"/>
</dbReference>
<dbReference type="CDD" id="cd00063">
    <property type="entry name" value="FN3"/>
    <property type="match status" value="1"/>
</dbReference>
<proteinExistence type="predicted"/>
<feature type="domain" description="Fibronectin type-III" evidence="2">
    <location>
        <begin position="1"/>
        <end position="61"/>
    </location>
</feature>
<accession>A0A8C9P801</accession>
<reference evidence="3" key="2">
    <citation type="submission" date="2025-09" db="UniProtKB">
        <authorList>
            <consortium name="Ensembl"/>
        </authorList>
    </citation>
    <scope>IDENTIFICATION</scope>
</reference>
<dbReference type="AlphaFoldDB" id="A0A8C9P801"/>